<dbReference type="InterPro" id="IPR011650">
    <property type="entry name" value="Peptidase_M20_dimer"/>
</dbReference>
<keyword evidence="7 15" id="KW-0479">Metal-binding</keyword>
<comment type="similarity">
    <text evidence="2 15">Belongs to the peptidase M20A family. DapE subfamily.</text>
</comment>
<dbReference type="PANTHER" id="PTHR43808:SF31">
    <property type="entry name" value="N-ACETYL-L-CITRULLINE DEACETYLASE"/>
    <property type="match status" value="1"/>
</dbReference>
<dbReference type="SUPFAM" id="SSF55031">
    <property type="entry name" value="Bacterial exopeptidase dimerisation domain"/>
    <property type="match status" value="1"/>
</dbReference>
<dbReference type="Proteomes" id="UP001589865">
    <property type="component" value="Unassembled WGS sequence"/>
</dbReference>
<name>A0ABV6JVQ1_9PROT</name>
<comment type="pathway">
    <text evidence="1 15">Amino-acid biosynthesis; L-lysine biosynthesis via DAP pathway; LL-2,6-diaminopimelate from (S)-tetrahydrodipicolinate (succinylase route): step 3/3.</text>
</comment>
<gene>
    <name evidence="15 17" type="primary">dapE</name>
    <name evidence="17" type="ORF">ACFFGY_14285</name>
</gene>
<evidence type="ECO:0000256" key="6">
    <source>
        <dbReference type="ARBA" id="ARBA00022605"/>
    </source>
</evidence>
<feature type="active site" description="Proton acceptor" evidence="15">
    <location>
        <position position="150"/>
    </location>
</feature>
<dbReference type="InterPro" id="IPR036264">
    <property type="entry name" value="Bact_exopeptidase_dim_dom"/>
</dbReference>
<evidence type="ECO:0000256" key="2">
    <source>
        <dbReference type="ARBA" id="ARBA00006746"/>
    </source>
</evidence>
<dbReference type="SUPFAM" id="SSF53187">
    <property type="entry name" value="Zn-dependent exopeptidases"/>
    <property type="match status" value="1"/>
</dbReference>
<comment type="catalytic activity">
    <reaction evidence="14 15">
        <text>N-succinyl-(2S,6S)-2,6-diaminopimelate + H2O = (2S,6S)-2,6-diaminopimelate + succinate</text>
        <dbReference type="Rhea" id="RHEA:22608"/>
        <dbReference type="ChEBI" id="CHEBI:15377"/>
        <dbReference type="ChEBI" id="CHEBI:30031"/>
        <dbReference type="ChEBI" id="CHEBI:57609"/>
        <dbReference type="ChEBI" id="CHEBI:58087"/>
        <dbReference type="EC" id="3.5.1.18"/>
    </reaction>
</comment>
<evidence type="ECO:0000256" key="8">
    <source>
        <dbReference type="ARBA" id="ARBA00022801"/>
    </source>
</evidence>
<evidence type="ECO:0000256" key="3">
    <source>
        <dbReference type="ARBA" id="ARBA00011738"/>
    </source>
</evidence>
<organism evidence="17 18">
    <name type="scientific">Roseomonas elaeocarpi</name>
    <dbReference type="NCBI Taxonomy" id="907779"/>
    <lineage>
        <taxon>Bacteria</taxon>
        <taxon>Pseudomonadati</taxon>
        <taxon>Pseudomonadota</taxon>
        <taxon>Alphaproteobacteria</taxon>
        <taxon>Acetobacterales</taxon>
        <taxon>Roseomonadaceae</taxon>
        <taxon>Roseomonas</taxon>
    </lineage>
</organism>
<evidence type="ECO:0000313" key="17">
    <source>
        <dbReference type="EMBL" id="MFC0409420.1"/>
    </source>
</evidence>
<protein>
    <recommendedName>
        <fullName evidence="5 15">Succinyl-diaminopimelate desuccinylase</fullName>
        <shortName evidence="15">SDAP desuccinylase</shortName>
        <ecNumber evidence="4 15">3.5.1.18</ecNumber>
    </recommendedName>
    <alternativeName>
        <fullName evidence="13 15">N-succinyl-LL-2,6-diaminoheptanedioate amidohydrolase</fullName>
    </alternativeName>
</protein>
<dbReference type="EMBL" id="JBHLUN010000009">
    <property type="protein sequence ID" value="MFC0409420.1"/>
    <property type="molecule type" value="Genomic_DNA"/>
</dbReference>
<dbReference type="InterPro" id="IPR001261">
    <property type="entry name" value="ArgE/DapE_CS"/>
</dbReference>
<dbReference type="Pfam" id="PF01546">
    <property type="entry name" value="Peptidase_M20"/>
    <property type="match status" value="1"/>
</dbReference>
<feature type="active site" evidence="15">
    <location>
        <position position="84"/>
    </location>
</feature>
<evidence type="ECO:0000256" key="4">
    <source>
        <dbReference type="ARBA" id="ARBA00011921"/>
    </source>
</evidence>
<evidence type="ECO:0000256" key="9">
    <source>
        <dbReference type="ARBA" id="ARBA00022833"/>
    </source>
</evidence>
<dbReference type="NCBIfam" id="TIGR01246">
    <property type="entry name" value="dapE_proteo"/>
    <property type="match status" value="1"/>
</dbReference>
<dbReference type="PANTHER" id="PTHR43808">
    <property type="entry name" value="ACETYLORNITHINE DEACETYLASE"/>
    <property type="match status" value="1"/>
</dbReference>
<dbReference type="NCBIfam" id="NF009557">
    <property type="entry name" value="PRK13009.1"/>
    <property type="match status" value="1"/>
</dbReference>
<dbReference type="Pfam" id="PF07687">
    <property type="entry name" value="M20_dimer"/>
    <property type="match status" value="1"/>
</dbReference>
<evidence type="ECO:0000259" key="16">
    <source>
        <dbReference type="Pfam" id="PF07687"/>
    </source>
</evidence>
<sequence length="391" mass="41357">MDASDAIASGAPVHGLVADPLPIAQALIRCRSVTPADDGALAVIESILGPLGFHCTRLRFNETENLFARRGEGGPHLCLAGHTDVVPPGAARADGGYEGWRHDPFAATVENGTLFGRGATDMKGGLAAMIAAAHRPQGRGSLSFLVTGDEEGDAHDGTVRVLDWMAANGHTPDMCLVGEPTSKAVLGDTVKIGRRGSLTAYLTVQGTQGHVAYPQRADNPVHRLVRVLHRLTAAPLDRGSEWFEASSLQVTTFDVGNPATNVVPAEARATLNIRFNNLHTAASLEASIRAALEAEAPRHETRFSCSGESFLTQPGPFVEAIRRAVATTTGQEPQLDTGGGTSDARFITHHCPVAEFGAVGTTMHKVDECTPVEELRALARTYDAIIRECLG</sequence>
<keyword evidence="10 15" id="KW-0220">Diaminopimelate biosynthesis</keyword>
<comment type="function">
    <text evidence="15">Catalyzes the hydrolysis of N-succinyl-L,L-diaminopimelic acid (SDAP), forming succinate and LL-2,6-diaminopimelate (DAP), an intermediate involved in the bacterial biosynthesis of lysine and meso-diaminopimelic acid, an essential component of bacterial cell walls.</text>
</comment>
<keyword evidence="18" id="KW-1185">Reference proteome</keyword>
<comment type="subunit">
    <text evidence="3 15">Homodimer.</text>
</comment>
<keyword evidence="11 15" id="KW-0457">Lysine biosynthesis</keyword>
<evidence type="ECO:0000256" key="7">
    <source>
        <dbReference type="ARBA" id="ARBA00022723"/>
    </source>
</evidence>
<keyword evidence="9 15" id="KW-0862">Zinc</keyword>
<evidence type="ECO:0000256" key="14">
    <source>
        <dbReference type="ARBA" id="ARBA00051301"/>
    </source>
</evidence>
<reference evidence="17 18" key="1">
    <citation type="submission" date="2024-09" db="EMBL/GenBank/DDBJ databases">
        <authorList>
            <person name="Sun Q."/>
            <person name="Mori K."/>
        </authorList>
    </citation>
    <scope>NUCLEOTIDE SEQUENCE [LARGE SCALE GENOMIC DNA]</scope>
    <source>
        <strain evidence="17 18">TBRC 5777</strain>
    </source>
</reference>
<dbReference type="Gene3D" id="3.40.630.10">
    <property type="entry name" value="Zn peptidases"/>
    <property type="match status" value="2"/>
</dbReference>
<accession>A0ABV6JVQ1</accession>
<proteinExistence type="inferred from homology"/>
<dbReference type="CDD" id="cd03891">
    <property type="entry name" value="M20_DapE_proteobac"/>
    <property type="match status" value="1"/>
</dbReference>
<evidence type="ECO:0000256" key="15">
    <source>
        <dbReference type="HAMAP-Rule" id="MF_01690"/>
    </source>
</evidence>
<evidence type="ECO:0000256" key="11">
    <source>
        <dbReference type="ARBA" id="ARBA00023154"/>
    </source>
</evidence>
<dbReference type="HAMAP" id="MF_01690">
    <property type="entry name" value="DapE"/>
    <property type="match status" value="1"/>
</dbReference>
<dbReference type="RefSeq" id="WP_377045164.1">
    <property type="nucleotide sequence ID" value="NZ_JBHLUN010000009.1"/>
</dbReference>
<evidence type="ECO:0000256" key="5">
    <source>
        <dbReference type="ARBA" id="ARBA00022391"/>
    </source>
</evidence>
<feature type="binding site" evidence="15">
    <location>
        <position position="151"/>
    </location>
    <ligand>
        <name>Zn(2+)</name>
        <dbReference type="ChEBI" id="CHEBI:29105"/>
        <label>2</label>
    </ligand>
</feature>
<keyword evidence="6 15" id="KW-0028">Amino-acid biosynthesis</keyword>
<feature type="binding site" evidence="15">
    <location>
        <position position="179"/>
    </location>
    <ligand>
        <name>Zn(2+)</name>
        <dbReference type="ChEBI" id="CHEBI:29105"/>
        <label>1</label>
    </ligand>
</feature>
<dbReference type="GO" id="GO:0009014">
    <property type="term" value="F:succinyl-diaminopimelate desuccinylase activity"/>
    <property type="evidence" value="ECO:0007669"/>
    <property type="project" value="UniProtKB-EC"/>
</dbReference>
<dbReference type="InterPro" id="IPR050072">
    <property type="entry name" value="Peptidase_M20A"/>
</dbReference>
<dbReference type="InterPro" id="IPR002933">
    <property type="entry name" value="Peptidase_M20"/>
</dbReference>
<feature type="binding site" evidence="15">
    <location>
        <position position="82"/>
    </location>
    <ligand>
        <name>Zn(2+)</name>
        <dbReference type="ChEBI" id="CHEBI:29105"/>
        <label>1</label>
    </ligand>
</feature>
<feature type="binding site" evidence="15">
    <location>
        <position position="121"/>
    </location>
    <ligand>
        <name>Zn(2+)</name>
        <dbReference type="ChEBI" id="CHEBI:29105"/>
        <label>1</label>
    </ligand>
</feature>
<comment type="caution">
    <text evidence="17">The sequence shown here is derived from an EMBL/GenBank/DDBJ whole genome shotgun (WGS) entry which is preliminary data.</text>
</comment>
<feature type="domain" description="Peptidase M20 dimerisation" evidence="16">
    <location>
        <begin position="192"/>
        <end position="299"/>
    </location>
</feature>
<feature type="binding site" evidence="15">
    <location>
        <position position="364"/>
    </location>
    <ligand>
        <name>Zn(2+)</name>
        <dbReference type="ChEBI" id="CHEBI:29105"/>
        <label>2</label>
    </ligand>
</feature>
<evidence type="ECO:0000256" key="10">
    <source>
        <dbReference type="ARBA" id="ARBA00022915"/>
    </source>
</evidence>
<dbReference type="PROSITE" id="PS00759">
    <property type="entry name" value="ARGE_DAPE_CPG2_2"/>
    <property type="match status" value="1"/>
</dbReference>
<keyword evidence="12 15" id="KW-0170">Cobalt</keyword>
<keyword evidence="8 15" id="KW-0378">Hydrolase</keyword>
<evidence type="ECO:0000256" key="12">
    <source>
        <dbReference type="ARBA" id="ARBA00023285"/>
    </source>
</evidence>
<evidence type="ECO:0000256" key="13">
    <source>
        <dbReference type="ARBA" id="ARBA00031891"/>
    </source>
</evidence>
<evidence type="ECO:0000313" key="18">
    <source>
        <dbReference type="Proteomes" id="UP001589865"/>
    </source>
</evidence>
<feature type="binding site" evidence="15">
    <location>
        <position position="121"/>
    </location>
    <ligand>
        <name>Zn(2+)</name>
        <dbReference type="ChEBI" id="CHEBI:29105"/>
        <label>2</label>
    </ligand>
</feature>
<dbReference type="InterPro" id="IPR005941">
    <property type="entry name" value="DapE_proteobac"/>
</dbReference>
<evidence type="ECO:0000256" key="1">
    <source>
        <dbReference type="ARBA" id="ARBA00005130"/>
    </source>
</evidence>
<comment type="cofactor">
    <cofactor evidence="15">
        <name>Zn(2+)</name>
        <dbReference type="ChEBI" id="CHEBI:29105"/>
    </cofactor>
    <cofactor evidence="15">
        <name>Co(2+)</name>
        <dbReference type="ChEBI" id="CHEBI:48828"/>
    </cofactor>
    <text evidence="15">Binds 2 Zn(2+) or Co(2+) ions per subunit.</text>
</comment>
<dbReference type="EC" id="3.5.1.18" evidence="4 15"/>